<dbReference type="GO" id="GO:0004177">
    <property type="term" value="F:aminopeptidase activity"/>
    <property type="evidence" value="ECO:0007669"/>
    <property type="project" value="UniProtKB-KW"/>
</dbReference>
<comment type="caution">
    <text evidence="2">The sequence shown here is derived from an EMBL/GenBank/DDBJ whole genome shotgun (WGS) entry which is preliminary data.</text>
</comment>
<dbReference type="GO" id="GO:0008235">
    <property type="term" value="F:metalloexopeptidase activity"/>
    <property type="evidence" value="ECO:0007669"/>
    <property type="project" value="InterPro"/>
</dbReference>
<evidence type="ECO:0000259" key="1">
    <source>
        <dbReference type="Pfam" id="PF04389"/>
    </source>
</evidence>
<dbReference type="PANTHER" id="PTHR12147:SF26">
    <property type="entry name" value="PEPTIDASE M28 DOMAIN-CONTAINING PROTEIN"/>
    <property type="match status" value="1"/>
</dbReference>
<dbReference type="GO" id="GO:0006508">
    <property type="term" value="P:proteolysis"/>
    <property type="evidence" value="ECO:0007669"/>
    <property type="project" value="InterPro"/>
</dbReference>
<name>A0A1F6TD32_9PROT</name>
<gene>
    <name evidence="2" type="ORF">A2150_06520</name>
</gene>
<evidence type="ECO:0000313" key="2">
    <source>
        <dbReference type="EMBL" id="OGI43053.1"/>
    </source>
</evidence>
<dbReference type="Gene3D" id="3.40.630.10">
    <property type="entry name" value="Zn peptidases"/>
    <property type="match status" value="1"/>
</dbReference>
<reference evidence="2 3" key="1">
    <citation type="journal article" date="2016" name="Nat. Commun.">
        <title>Thousands of microbial genomes shed light on interconnected biogeochemical processes in an aquifer system.</title>
        <authorList>
            <person name="Anantharaman K."/>
            <person name="Brown C.T."/>
            <person name="Hug L.A."/>
            <person name="Sharon I."/>
            <person name="Castelle C.J."/>
            <person name="Probst A.J."/>
            <person name="Thomas B.C."/>
            <person name="Singh A."/>
            <person name="Wilkins M.J."/>
            <person name="Karaoz U."/>
            <person name="Brodie E.L."/>
            <person name="Williams K.H."/>
            <person name="Hubbard S.S."/>
            <person name="Banfield J.F."/>
        </authorList>
    </citation>
    <scope>NUCLEOTIDE SEQUENCE [LARGE SCALE GENOMIC DNA]</scope>
</reference>
<keyword evidence="2" id="KW-0031">Aminopeptidase</keyword>
<dbReference type="PANTHER" id="PTHR12147">
    <property type="entry name" value="METALLOPEPTIDASE M28 FAMILY MEMBER"/>
    <property type="match status" value="1"/>
</dbReference>
<dbReference type="InterPro" id="IPR007484">
    <property type="entry name" value="Peptidase_M28"/>
</dbReference>
<dbReference type="STRING" id="1817758.A2150_06520"/>
<feature type="domain" description="Peptidase M28" evidence="1">
    <location>
        <begin position="74"/>
        <end position="280"/>
    </location>
</feature>
<keyword evidence="2" id="KW-0378">Hydrolase</keyword>
<sequence length="292" mass="33200">MEPEITAQRLRQHVYHLAGTIGERNVYRPQALHAAEDYIRQTWRDQGYDVVAQEYTVEGVRSANLEITRRGAACPAEIILVGAHYDSVQGSPGANDNASGVAALLELSRLFAGVQPARTLRFVAFTNEEPPFFLFGQMGSMHYARAARRRGDDIRLMIALETIGFYADAPGSQSYPPLFRYFFPERADFIGLVSNFRSRRALRRLARAYRAATDFPMQHVATFAAVPGVAWSDHLSFWRQRYRALMVTDTAFYRYPWYHTSEDTPEKLNYREFARMANGLFKALVALAEIAL</sequence>
<dbReference type="Proteomes" id="UP000177925">
    <property type="component" value="Unassembled WGS sequence"/>
</dbReference>
<dbReference type="AlphaFoldDB" id="A0A1F6TD32"/>
<dbReference type="SUPFAM" id="SSF53187">
    <property type="entry name" value="Zn-dependent exopeptidases"/>
    <property type="match status" value="1"/>
</dbReference>
<dbReference type="Pfam" id="PF04389">
    <property type="entry name" value="Peptidase_M28"/>
    <property type="match status" value="1"/>
</dbReference>
<evidence type="ECO:0000313" key="3">
    <source>
        <dbReference type="Proteomes" id="UP000177925"/>
    </source>
</evidence>
<organism evidence="2 3">
    <name type="scientific">Candidatus Muproteobacteria bacterium RBG_16_64_11</name>
    <dbReference type="NCBI Taxonomy" id="1817758"/>
    <lineage>
        <taxon>Bacteria</taxon>
        <taxon>Pseudomonadati</taxon>
        <taxon>Pseudomonadota</taxon>
        <taxon>Candidatus Muproteobacteria</taxon>
    </lineage>
</organism>
<protein>
    <submittedName>
        <fullName evidence="2">Aminopeptidase</fullName>
    </submittedName>
</protein>
<proteinExistence type="predicted"/>
<dbReference type="EMBL" id="MFSS01000070">
    <property type="protein sequence ID" value="OGI43053.1"/>
    <property type="molecule type" value="Genomic_DNA"/>
</dbReference>
<keyword evidence="2" id="KW-0645">Protease</keyword>
<dbReference type="InterPro" id="IPR045175">
    <property type="entry name" value="M28_fam"/>
</dbReference>
<accession>A0A1F6TD32</accession>